<comment type="similarity">
    <text evidence="1 4">Belongs to the metallo-dependent hydrolases superfamily. NagA family.</text>
</comment>
<keyword evidence="10" id="KW-1185">Reference proteome</keyword>
<dbReference type="PIRSF" id="PIRSF038994">
    <property type="entry name" value="NagA"/>
    <property type="match status" value="1"/>
</dbReference>
<dbReference type="Gene3D" id="3.20.20.140">
    <property type="entry name" value="Metal-dependent hydrolases"/>
    <property type="match status" value="1"/>
</dbReference>
<evidence type="ECO:0000256" key="7">
    <source>
        <dbReference type="PIRSR" id="PIRSR038994-3"/>
    </source>
</evidence>
<dbReference type="AlphaFoldDB" id="A0A1H8E3I8"/>
<dbReference type="EMBL" id="FOCQ01000006">
    <property type="protein sequence ID" value="SEN13348.1"/>
    <property type="molecule type" value="Genomic_DNA"/>
</dbReference>
<feature type="binding site" evidence="6">
    <location>
        <begin position="214"/>
        <end position="215"/>
    </location>
    <ligand>
        <name>substrate</name>
    </ligand>
</feature>
<feature type="active site" description="Proton donor/acceptor" evidence="5">
    <location>
        <position position="268"/>
    </location>
</feature>
<feature type="binding site" evidence="7">
    <location>
        <position position="122"/>
    </location>
    <ligand>
        <name>Zn(2+)</name>
        <dbReference type="ChEBI" id="CHEBI:29105"/>
    </ligand>
</feature>
<dbReference type="SUPFAM" id="SSF51556">
    <property type="entry name" value="Metallo-dependent hydrolases"/>
    <property type="match status" value="1"/>
</dbReference>
<dbReference type="RefSeq" id="WP_089967176.1">
    <property type="nucleotide sequence ID" value="NZ_FOCQ01000006.1"/>
</dbReference>
<evidence type="ECO:0000256" key="3">
    <source>
        <dbReference type="ARBA" id="ARBA00022801"/>
    </source>
</evidence>
<dbReference type="InterPro" id="IPR006680">
    <property type="entry name" value="Amidohydro-rel"/>
</dbReference>
<gene>
    <name evidence="9" type="ORF">SAMN05444955_10685</name>
</gene>
<dbReference type="Pfam" id="PF01979">
    <property type="entry name" value="Amidohydro_1"/>
    <property type="match status" value="1"/>
</dbReference>
<dbReference type="STRING" id="1173111.SAMN05444955_10685"/>
<dbReference type="GO" id="GO:0006046">
    <property type="term" value="P:N-acetylglucosamine catabolic process"/>
    <property type="evidence" value="ECO:0007669"/>
    <property type="project" value="TreeGrafter"/>
</dbReference>
<evidence type="ECO:0000256" key="5">
    <source>
        <dbReference type="PIRSR" id="PIRSR038994-1"/>
    </source>
</evidence>
<dbReference type="InterPro" id="IPR032466">
    <property type="entry name" value="Metal_Hydrolase"/>
</dbReference>
<evidence type="ECO:0000256" key="4">
    <source>
        <dbReference type="PIRNR" id="PIRNR038994"/>
    </source>
</evidence>
<evidence type="ECO:0000313" key="10">
    <source>
        <dbReference type="Proteomes" id="UP000199695"/>
    </source>
</evidence>
<feature type="binding site" evidence="7">
    <location>
        <position position="190"/>
    </location>
    <ligand>
        <name>Zn(2+)</name>
        <dbReference type="ChEBI" id="CHEBI:29105"/>
    </ligand>
</feature>
<feature type="binding site" evidence="6">
    <location>
        <position position="135"/>
    </location>
    <ligand>
        <name>substrate</name>
    </ligand>
</feature>
<protein>
    <submittedName>
        <fullName evidence="9">N-acetylglucosamine-6-phosphate deacetylase</fullName>
    </submittedName>
</protein>
<proteinExistence type="inferred from homology"/>
<evidence type="ECO:0000256" key="2">
    <source>
        <dbReference type="ARBA" id="ARBA00022723"/>
    </source>
</evidence>
<feature type="binding site" evidence="6">
    <location>
        <position position="246"/>
    </location>
    <ligand>
        <name>substrate</name>
    </ligand>
</feature>
<evidence type="ECO:0000256" key="1">
    <source>
        <dbReference type="ARBA" id="ARBA00010716"/>
    </source>
</evidence>
<comment type="cofactor">
    <cofactor evidence="7">
        <name>a divalent metal cation</name>
        <dbReference type="ChEBI" id="CHEBI:60240"/>
    </cofactor>
    <text evidence="7">Binds 1 divalent metal cation per subunit.</text>
</comment>
<dbReference type="InterPro" id="IPR003764">
    <property type="entry name" value="GlcNAc_6-P_deAcase"/>
</dbReference>
<dbReference type="PANTHER" id="PTHR11113:SF14">
    <property type="entry name" value="N-ACETYLGLUCOSAMINE-6-PHOSPHATE DEACETYLASE"/>
    <property type="match status" value="1"/>
</dbReference>
<name>A0A1H8E3I8_9BACL</name>
<evidence type="ECO:0000256" key="6">
    <source>
        <dbReference type="PIRSR" id="PIRSR038994-2"/>
    </source>
</evidence>
<dbReference type="PANTHER" id="PTHR11113">
    <property type="entry name" value="N-ACETYLGLUCOSAMINE-6-PHOSPHATE DEACETYLASE"/>
    <property type="match status" value="1"/>
</dbReference>
<evidence type="ECO:0000259" key="8">
    <source>
        <dbReference type="Pfam" id="PF01979"/>
    </source>
</evidence>
<organism evidence="9 10">
    <name type="scientific">Lihuaxuella thermophila</name>
    <dbReference type="NCBI Taxonomy" id="1173111"/>
    <lineage>
        <taxon>Bacteria</taxon>
        <taxon>Bacillati</taxon>
        <taxon>Bacillota</taxon>
        <taxon>Bacilli</taxon>
        <taxon>Bacillales</taxon>
        <taxon>Thermoactinomycetaceae</taxon>
        <taxon>Lihuaxuella</taxon>
    </lineage>
</organism>
<evidence type="ECO:0000313" key="9">
    <source>
        <dbReference type="EMBL" id="SEN13348.1"/>
    </source>
</evidence>
<feature type="domain" description="Amidohydrolase-related" evidence="8">
    <location>
        <begin position="42"/>
        <end position="380"/>
    </location>
</feature>
<reference evidence="9 10" key="1">
    <citation type="submission" date="2016-10" db="EMBL/GenBank/DDBJ databases">
        <authorList>
            <person name="de Groot N.N."/>
        </authorList>
    </citation>
    <scope>NUCLEOTIDE SEQUENCE [LARGE SCALE GENOMIC DNA]</scope>
    <source>
        <strain evidence="9 10">DSM 46701</strain>
    </source>
</reference>
<keyword evidence="2 7" id="KW-0479">Metal-binding</keyword>
<dbReference type="GO" id="GO:0046872">
    <property type="term" value="F:metal ion binding"/>
    <property type="evidence" value="ECO:0007669"/>
    <property type="project" value="UniProtKB-KW"/>
</dbReference>
<accession>A0A1H8E3I8</accession>
<dbReference type="OrthoDB" id="9776488at2"/>
<feature type="binding site" evidence="7">
    <location>
        <position position="211"/>
    </location>
    <ligand>
        <name>Zn(2+)</name>
        <dbReference type="ChEBI" id="CHEBI:29105"/>
    </ligand>
</feature>
<feature type="binding site" evidence="6">
    <location>
        <begin position="305"/>
        <end position="307"/>
    </location>
    <ligand>
        <name>substrate</name>
    </ligand>
</feature>
<dbReference type="GO" id="GO:0008448">
    <property type="term" value="F:N-acetylglucosamine-6-phosphate deacetylase activity"/>
    <property type="evidence" value="ECO:0007669"/>
    <property type="project" value="InterPro"/>
</dbReference>
<sequence>MTRIEGIHFQTGKPVSLTIENGRIKEIEANAGRMGGNLPWIGPGLVDLQINGYNGMDFNTLPFEEELVHRVSQSLWKAGVTSYFPTIITNSDEAVCDAVRTIARACSQDGRTAASIAGIHLEGPFISPEDGPRGAHSRKYVKPPDWALFQQWQEAAQGKIKIVTLSPEWPGAADFIAKCTESGITVAIGHTAATPEQIRDAVEAGARMSTHLGNGAHLMLPRHPNYLWEQLADDRLWACVIADGFHLPESVLKVVLRVKGKQAILVSDAVYLSGMKPGEYKTHIGGKVVLTPAGKLHLTGNPGLLAGSAQMLPWGIAHLVKKKLCRLPEAWEMASIRPSELVDLPGKHGLSTNAPADLVLFEWNGDQIAILQTIKNGQTVYGADEMKGGEQSWELLS</sequence>
<dbReference type="Proteomes" id="UP000199695">
    <property type="component" value="Unassembled WGS sequence"/>
</dbReference>
<keyword evidence="4" id="KW-0119">Carbohydrate metabolism</keyword>
<keyword evidence="3 4" id="KW-0378">Hydrolase</keyword>
<feature type="binding site" evidence="6">
    <location>
        <position position="222"/>
    </location>
    <ligand>
        <name>substrate</name>
    </ligand>
</feature>